<organism evidence="2 3">
    <name type="scientific">Anaerosolibacter carboniphilus</name>
    <dbReference type="NCBI Taxonomy" id="1417629"/>
    <lineage>
        <taxon>Bacteria</taxon>
        <taxon>Bacillati</taxon>
        <taxon>Bacillota</taxon>
        <taxon>Clostridia</taxon>
        <taxon>Peptostreptococcales</taxon>
        <taxon>Thermotaleaceae</taxon>
        <taxon>Anaerosolibacter</taxon>
    </lineage>
</organism>
<evidence type="ECO:0000256" key="1">
    <source>
        <dbReference type="SAM" id="SignalP"/>
    </source>
</evidence>
<dbReference type="EMBL" id="JACHEN010000008">
    <property type="protein sequence ID" value="MBB6215594.1"/>
    <property type="molecule type" value="Genomic_DNA"/>
</dbReference>
<evidence type="ECO:0000313" key="2">
    <source>
        <dbReference type="EMBL" id="MBB6215594.1"/>
    </source>
</evidence>
<proteinExistence type="predicted"/>
<evidence type="ECO:0000313" key="3">
    <source>
        <dbReference type="Proteomes" id="UP000579281"/>
    </source>
</evidence>
<accession>A0A841KP83</accession>
<protein>
    <submittedName>
        <fullName evidence="2">Uncharacterized protein</fullName>
    </submittedName>
</protein>
<dbReference type="RefSeq" id="WP_207726920.1">
    <property type="nucleotide sequence ID" value="NZ_JACHEN010000008.1"/>
</dbReference>
<dbReference type="Proteomes" id="UP000579281">
    <property type="component" value="Unassembled WGS sequence"/>
</dbReference>
<reference evidence="2 3" key="1">
    <citation type="submission" date="2020-08" db="EMBL/GenBank/DDBJ databases">
        <title>Genomic Encyclopedia of Type Strains, Phase IV (KMG-IV): sequencing the most valuable type-strain genomes for metagenomic binning, comparative biology and taxonomic classification.</title>
        <authorList>
            <person name="Goeker M."/>
        </authorList>
    </citation>
    <scope>NUCLEOTIDE SEQUENCE [LARGE SCALE GENOMIC DNA]</scope>
    <source>
        <strain evidence="2 3">DSM 103526</strain>
    </source>
</reference>
<comment type="caution">
    <text evidence="2">The sequence shown here is derived from an EMBL/GenBank/DDBJ whole genome shotgun (WGS) entry which is preliminary data.</text>
</comment>
<sequence length="551" mass="62932">MKKLIIWLCLMLLLMNPIASYGDLNGPYRDGFIEGYVKAIYEQEIAIEEYDGTVHRLSFDPKAALTIDSVPVTLKDFKPGMEVYGDLKGKRLNTLESFSTDNPGYIPPGGKVRTGIVRTIDRDQITIQTAIGTKETYFSSPATIALKKGANISLSSLYEGDRVKLYFDEMDANFISRMEIEGDSILVKDLYRGKLTISNQLDNQIVLENVERIRNGKWEDVQATMSIPYTTDLPLYSGGQKISYQNLKYYKGKTVYMAVKDFFGKNRAEKMIIKGQYESDFSDKIEDVNWYTQALELGNNRNLNFHEGTIIVKNGRLVDIYGINAKADAFVVADGRGSTLTADVIYLYNEDINNSNIGQYNIYAGRLDVILESTVTLKNFYVLNQNEWESFSKEKELYYDNDTFIYDLENGKKVAPKEFYAKDYAVDEDTDYASDRGLKDWHGYIYTDGDRICGIVVQKKLDSLLRQRTSNGVIEKIEDDALLGWTMYIKDGKDWSARKEQWMAKNSTFKVTLDEALIMKDDKVIQPDELKPGDRLYIVRDDMEGKVVLVK</sequence>
<gene>
    <name evidence="2" type="ORF">HNQ80_001683</name>
</gene>
<feature type="signal peptide" evidence="1">
    <location>
        <begin position="1"/>
        <end position="21"/>
    </location>
</feature>
<keyword evidence="1" id="KW-0732">Signal</keyword>
<name>A0A841KP83_9FIRM</name>
<dbReference type="AlphaFoldDB" id="A0A841KP83"/>
<keyword evidence="3" id="KW-1185">Reference proteome</keyword>
<feature type="chain" id="PRO_5039037440" evidence="1">
    <location>
        <begin position="22"/>
        <end position="551"/>
    </location>
</feature>